<comment type="caution">
    <text evidence="1">The sequence shown here is derived from an EMBL/GenBank/DDBJ whole genome shotgun (WGS) entry which is preliminary data.</text>
</comment>
<dbReference type="SUPFAM" id="SSF74650">
    <property type="entry name" value="Galactose mutarotase-like"/>
    <property type="match status" value="1"/>
</dbReference>
<evidence type="ECO:0000313" key="1">
    <source>
        <dbReference type="EMBL" id="GGP18214.1"/>
    </source>
</evidence>
<dbReference type="Proteomes" id="UP000637267">
    <property type="component" value="Unassembled WGS sequence"/>
</dbReference>
<dbReference type="InterPro" id="IPR014718">
    <property type="entry name" value="GH-type_carb-bd"/>
</dbReference>
<reference evidence="2" key="1">
    <citation type="journal article" date="2019" name="Int. J. Syst. Evol. Microbiol.">
        <title>The Global Catalogue of Microorganisms (GCM) 10K type strain sequencing project: providing services to taxonomists for standard genome sequencing and annotation.</title>
        <authorList>
            <consortium name="The Broad Institute Genomics Platform"/>
            <consortium name="The Broad Institute Genome Sequencing Center for Infectious Disease"/>
            <person name="Wu L."/>
            <person name="Ma J."/>
        </authorList>
    </citation>
    <scope>NUCLEOTIDE SEQUENCE [LARGE SCALE GENOMIC DNA]</scope>
    <source>
        <strain evidence="2">CGMCC 1.8859</strain>
    </source>
</reference>
<dbReference type="Gene3D" id="2.70.98.10">
    <property type="match status" value="1"/>
</dbReference>
<proteinExistence type="predicted"/>
<dbReference type="RefSeq" id="WP_188701771.1">
    <property type="nucleotide sequence ID" value="NZ_BMLX01000001.1"/>
</dbReference>
<protein>
    <recommendedName>
        <fullName evidence="3">Aldose 1-epimerase</fullName>
    </recommendedName>
</protein>
<sequence>MGNLNNPGWTIDWAWGEATIQALGGMLAPVSFELDNGQRIQPLQIAPWGDTPDPQWPGVLRQLRGEWPCVPFGMAHAPRHTDPAWPKADDANPHDHGYGANHEWQLVQQTSDALTVAINYPAGDPVARLEREIRPDPDSPALTVTLTIHVRQPIRLPVALHPTFAVPQSGVEVIACPVESVHTYPEPTETGVSRLLPDHSASSINALPATTGTLDITRLPLPFATEELLQLRNCKPPFVLRYPGWRAQVELDWDTSQLPDALIWVSNGGRAFAPWSGRHYALGVEPLNSFFDLARVLTPPADHPLADRAGLLIHPGQPAIIRYTLKASGL</sequence>
<accession>A0ABQ2P4N5</accession>
<dbReference type="EMBL" id="BMLX01000001">
    <property type="protein sequence ID" value="GGP18214.1"/>
    <property type="molecule type" value="Genomic_DNA"/>
</dbReference>
<organism evidence="1 2">
    <name type="scientific">Silvimonas iriomotensis</name>
    <dbReference type="NCBI Taxonomy" id="449662"/>
    <lineage>
        <taxon>Bacteria</taxon>
        <taxon>Pseudomonadati</taxon>
        <taxon>Pseudomonadota</taxon>
        <taxon>Betaproteobacteria</taxon>
        <taxon>Neisseriales</taxon>
        <taxon>Chitinibacteraceae</taxon>
        <taxon>Silvimonas</taxon>
    </lineage>
</organism>
<dbReference type="InterPro" id="IPR011013">
    <property type="entry name" value="Gal_mutarotase_sf_dom"/>
</dbReference>
<keyword evidence="2" id="KW-1185">Reference proteome</keyword>
<name>A0ABQ2P4N5_9NEIS</name>
<evidence type="ECO:0000313" key="2">
    <source>
        <dbReference type="Proteomes" id="UP000637267"/>
    </source>
</evidence>
<gene>
    <name evidence="1" type="ORF">GCM10010970_03750</name>
</gene>
<evidence type="ECO:0008006" key="3">
    <source>
        <dbReference type="Google" id="ProtNLM"/>
    </source>
</evidence>